<dbReference type="STRING" id="80876.SAMN05421779_101453"/>
<dbReference type="FunFam" id="3.40.50.720:FF:000041">
    <property type="entry name" value="D-3-phosphoglycerate dehydrogenase"/>
    <property type="match status" value="1"/>
</dbReference>
<keyword evidence="3" id="KW-0520">NAD</keyword>
<dbReference type="GO" id="GO:0006564">
    <property type="term" value="P:L-serine biosynthetic process"/>
    <property type="evidence" value="ECO:0007669"/>
    <property type="project" value="UniProtKB-ARBA"/>
</dbReference>
<feature type="domain" description="D-isomer specific 2-hydroxyacid dehydrogenase catalytic" evidence="5">
    <location>
        <begin position="14"/>
        <end position="309"/>
    </location>
</feature>
<dbReference type="PANTHER" id="PTHR42789">
    <property type="entry name" value="D-ISOMER SPECIFIC 2-HYDROXYACID DEHYDROGENASE FAMILY PROTEIN (AFU_ORTHOLOGUE AFUA_6G10090)"/>
    <property type="match status" value="1"/>
</dbReference>
<dbReference type="PANTHER" id="PTHR42789:SF1">
    <property type="entry name" value="D-ISOMER SPECIFIC 2-HYDROXYACID DEHYDROGENASE FAMILY PROTEIN (AFU_ORTHOLOGUE AFUA_6G10090)"/>
    <property type="match status" value="1"/>
</dbReference>
<evidence type="ECO:0000313" key="7">
    <source>
        <dbReference type="EMBL" id="SIS39099.1"/>
    </source>
</evidence>
<dbReference type="InterPro" id="IPR036291">
    <property type="entry name" value="NAD(P)-bd_dom_sf"/>
</dbReference>
<reference evidence="7 8" key="1">
    <citation type="submission" date="2017-01" db="EMBL/GenBank/DDBJ databases">
        <authorList>
            <person name="Mah S.A."/>
            <person name="Swanson W.J."/>
            <person name="Moy G.W."/>
            <person name="Vacquier V.D."/>
        </authorList>
    </citation>
    <scope>NUCLEOTIDE SEQUENCE [LARGE SCALE GENOMIC DNA]</scope>
    <source>
        <strain evidence="7 8">DSM 11589</strain>
    </source>
</reference>
<dbReference type="EMBL" id="FTOA01000001">
    <property type="protein sequence ID" value="SIS39099.1"/>
    <property type="molecule type" value="Genomic_DNA"/>
</dbReference>
<evidence type="ECO:0000256" key="4">
    <source>
        <dbReference type="RuleBase" id="RU003719"/>
    </source>
</evidence>
<dbReference type="InterPro" id="IPR006139">
    <property type="entry name" value="D-isomer_2_OHA_DH_cat_dom"/>
</dbReference>
<evidence type="ECO:0000256" key="1">
    <source>
        <dbReference type="ARBA" id="ARBA00005854"/>
    </source>
</evidence>
<dbReference type="Pfam" id="PF02826">
    <property type="entry name" value="2-Hacid_dh_C"/>
    <property type="match status" value="1"/>
</dbReference>
<sequence length="316" mass="33676">MRVKVTTKSFSRTPELVAALRAAFPDCDFRQAEMGELDPAGVVDFLADADAAIVGLDPVSDWVLERLPRLRAVCKYGVGLDNVDVPAARRRGVYVGWTPGVNRRSVAELVLGMMLGLTRNMTRTSRLLAEGQWLKQGGVQLSGSTVGIIGLGHIGKDVAALLAPFGCRILVNDIVDQQDYCRDHGLEQVALETIWRDADVMTVHTPLTPLTHHLVNGQTLAAMKPGAILINTARGPIVEQAALKAALISGHLGGAALDVYDPEPPQDLDFLALPNLICTPHIGGNAHQAVLAMGYSAIDHLKAFASGAPQPPLPGM</sequence>
<proteinExistence type="inferred from homology"/>
<dbReference type="SUPFAM" id="SSF51735">
    <property type="entry name" value="NAD(P)-binding Rossmann-fold domains"/>
    <property type="match status" value="1"/>
</dbReference>
<dbReference type="InterPro" id="IPR050857">
    <property type="entry name" value="D-2-hydroxyacid_DH"/>
</dbReference>
<feature type="domain" description="D-isomer specific 2-hydroxyacid dehydrogenase NAD-binding" evidence="6">
    <location>
        <begin position="111"/>
        <end position="283"/>
    </location>
</feature>
<dbReference type="PROSITE" id="PS00671">
    <property type="entry name" value="D_2_HYDROXYACID_DH_3"/>
    <property type="match status" value="1"/>
</dbReference>
<dbReference type="AlphaFoldDB" id="A0A1N7IPU1"/>
<evidence type="ECO:0000256" key="2">
    <source>
        <dbReference type="ARBA" id="ARBA00023002"/>
    </source>
</evidence>
<evidence type="ECO:0000259" key="5">
    <source>
        <dbReference type="Pfam" id="PF00389"/>
    </source>
</evidence>
<evidence type="ECO:0000256" key="3">
    <source>
        <dbReference type="ARBA" id="ARBA00023027"/>
    </source>
</evidence>
<protein>
    <submittedName>
        <fullName evidence="7">D-3-phosphoglycerate dehydrogenase</fullName>
    </submittedName>
</protein>
<dbReference type="CDD" id="cd12172">
    <property type="entry name" value="PGDH_like_2"/>
    <property type="match status" value="1"/>
</dbReference>
<dbReference type="Pfam" id="PF00389">
    <property type="entry name" value="2-Hacid_dh"/>
    <property type="match status" value="1"/>
</dbReference>
<dbReference type="InterPro" id="IPR029753">
    <property type="entry name" value="D-isomer_DH_CS"/>
</dbReference>
<comment type="similarity">
    <text evidence="1 4">Belongs to the D-isomer specific 2-hydroxyacid dehydrogenase family.</text>
</comment>
<evidence type="ECO:0000313" key="8">
    <source>
        <dbReference type="Proteomes" id="UP000185678"/>
    </source>
</evidence>
<keyword evidence="2 4" id="KW-0560">Oxidoreductase</keyword>
<name>A0A1N7IPU1_9PROT</name>
<evidence type="ECO:0000259" key="6">
    <source>
        <dbReference type="Pfam" id="PF02826"/>
    </source>
</evidence>
<dbReference type="InterPro" id="IPR006140">
    <property type="entry name" value="D-isomer_DH_NAD-bd"/>
</dbReference>
<gene>
    <name evidence="7" type="ORF">SAMN05421779_101453</name>
</gene>
<dbReference type="GO" id="GO:0051287">
    <property type="term" value="F:NAD binding"/>
    <property type="evidence" value="ECO:0007669"/>
    <property type="project" value="InterPro"/>
</dbReference>
<keyword evidence="8" id="KW-1185">Reference proteome</keyword>
<dbReference type="Proteomes" id="UP000185678">
    <property type="component" value="Unassembled WGS sequence"/>
</dbReference>
<organism evidence="7 8">
    <name type="scientific">Insolitispirillum peregrinum</name>
    <dbReference type="NCBI Taxonomy" id="80876"/>
    <lineage>
        <taxon>Bacteria</taxon>
        <taxon>Pseudomonadati</taxon>
        <taxon>Pseudomonadota</taxon>
        <taxon>Alphaproteobacteria</taxon>
        <taxon>Rhodospirillales</taxon>
        <taxon>Novispirillaceae</taxon>
        <taxon>Insolitispirillum</taxon>
    </lineage>
</organism>
<dbReference type="SUPFAM" id="SSF52283">
    <property type="entry name" value="Formate/glycerate dehydrogenase catalytic domain-like"/>
    <property type="match status" value="1"/>
</dbReference>
<dbReference type="GO" id="GO:0004617">
    <property type="term" value="F:phosphoglycerate dehydrogenase activity"/>
    <property type="evidence" value="ECO:0007669"/>
    <property type="project" value="UniProtKB-ARBA"/>
</dbReference>
<dbReference type="Gene3D" id="3.40.50.720">
    <property type="entry name" value="NAD(P)-binding Rossmann-like Domain"/>
    <property type="match status" value="2"/>
</dbReference>
<dbReference type="GO" id="GO:0047545">
    <property type="term" value="F:(S)-2-hydroxyglutarate dehydrogenase activity"/>
    <property type="evidence" value="ECO:0007669"/>
    <property type="project" value="UniProtKB-ARBA"/>
</dbReference>
<accession>A0A1N7IPU1</accession>
<dbReference type="OrthoDB" id="9793626at2"/>